<name>A0A8T3BE47_DENNO</name>
<comment type="caution">
    <text evidence="2">The sequence shown here is derived from an EMBL/GenBank/DDBJ whole genome shotgun (WGS) entry which is preliminary data.</text>
</comment>
<protein>
    <submittedName>
        <fullName evidence="2">Uncharacterized protein</fullName>
    </submittedName>
</protein>
<evidence type="ECO:0000256" key="1">
    <source>
        <dbReference type="SAM" id="MobiDB-lite"/>
    </source>
</evidence>
<reference evidence="2" key="1">
    <citation type="journal article" date="2022" name="Front. Genet.">
        <title>Chromosome-Scale Assembly of the Dendrobium nobile Genome Provides Insights Into the Molecular Mechanism of the Biosynthesis of the Medicinal Active Ingredient of Dendrobium.</title>
        <authorList>
            <person name="Xu Q."/>
            <person name="Niu S.-C."/>
            <person name="Li K.-L."/>
            <person name="Zheng P.-J."/>
            <person name="Zhang X.-J."/>
            <person name="Jia Y."/>
            <person name="Liu Y."/>
            <person name="Niu Y.-X."/>
            <person name="Yu L.-H."/>
            <person name="Chen D.-F."/>
            <person name="Zhang G.-Q."/>
        </authorList>
    </citation>
    <scope>NUCLEOTIDE SEQUENCE</scope>
    <source>
        <tissue evidence="2">Leaf</tissue>
    </source>
</reference>
<evidence type="ECO:0000313" key="2">
    <source>
        <dbReference type="EMBL" id="KAI0511389.1"/>
    </source>
</evidence>
<proteinExistence type="predicted"/>
<gene>
    <name evidence="2" type="ORF">KFK09_012019</name>
</gene>
<keyword evidence="3" id="KW-1185">Reference proteome</keyword>
<accession>A0A8T3BE47</accession>
<organism evidence="2 3">
    <name type="scientific">Dendrobium nobile</name>
    <name type="common">Orchid</name>
    <dbReference type="NCBI Taxonomy" id="94219"/>
    <lineage>
        <taxon>Eukaryota</taxon>
        <taxon>Viridiplantae</taxon>
        <taxon>Streptophyta</taxon>
        <taxon>Embryophyta</taxon>
        <taxon>Tracheophyta</taxon>
        <taxon>Spermatophyta</taxon>
        <taxon>Magnoliopsida</taxon>
        <taxon>Liliopsida</taxon>
        <taxon>Asparagales</taxon>
        <taxon>Orchidaceae</taxon>
        <taxon>Epidendroideae</taxon>
        <taxon>Malaxideae</taxon>
        <taxon>Dendrobiinae</taxon>
        <taxon>Dendrobium</taxon>
    </lineage>
</organism>
<sequence length="111" mass="11405">MSLLANQTHHMTRVAPFTLHAYACDSARPSARSSAQALLPARQAHPGDPASSAATPCAIACSSLLAPPAARTITDNLHGCSFVLAAHLTSDPALLASLPSVDPDNLPELIS</sequence>
<dbReference type="EMBL" id="JAGYWB010000009">
    <property type="protein sequence ID" value="KAI0511389.1"/>
    <property type="molecule type" value="Genomic_DNA"/>
</dbReference>
<dbReference type="AlphaFoldDB" id="A0A8T3BE47"/>
<evidence type="ECO:0000313" key="3">
    <source>
        <dbReference type="Proteomes" id="UP000829196"/>
    </source>
</evidence>
<feature type="region of interest" description="Disordered" evidence="1">
    <location>
        <begin position="34"/>
        <end position="54"/>
    </location>
</feature>
<dbReference type="Proteomes" id="UP000829196">
    <property type="component" value="Unassembled WGS sequence"/>
</dbReference>